<feature type="domain" description="tRNA(Ile)-lysidine/2-thiocytidine synthase N-terminal" evidence="8">
    <location>
        <begin position="259"/>
        <end position="305"/>
    </location>
</feature>
<evidence type="ECO:0000256" key="7">
    <source>
        <dbReference type="SAM" id="MobiDB-lite"/>
    </source>
</evidence>
<dbReference type="InterPro" id="IPR011063">
    <property type="entry name" value="TilS/TtcA_N"/>
</dbReference>
<dbReference type="InterPro" id="IPR012795">
    <property type="entry name" value="tRNA_Ile_lys_synt_N"/>
</dbReference>
<evidence type="ECO:0000259" key="8">
    <source>
        <dbReference type="Pfam" id="PF01171"/>
    </source>
</evidence>
<dbReference type="PANTHER" id="PTHR43033:SF1">
    <property type="entry name" value="TRNA(ILE)-LYSIDINE SYNTHASE-RELATED"/>
    <property type="match status" value="1"/>
</dbReference>
<evidence type="ECO:0000313" key="9">
    <source>
        <dbReference type="EMBL" id="CAG8136810.1"/>
    </source>
</evidence>
<comment type="caution">
    <text evidence="9">The sequence shown here is derived from an EMBL/GenBank/DDBJ whole genome shotgun (WGS) entry which is preliminary data.</text>
</comment>
<keyword evidence="10" id="KW-1185">Reference proteome</keyword>
<dbReference type="OrthoDB" id="434144at2759"/>
<dbReference type="GO" id="GO:0032267">
    <property type="term" value="F:tRNA(Ile)-lysidine synthase activity"/>
    <property type="evidence" value="ECO:0007669"/>
    <property type="project" value="UniProtKB-EC"/>
</dbReference>
<comment type="catalytic activity">
    <reaction evidence="6">
        <text>cytidine(34) in tRNA(Ile2) + L-lysine + ATP = lysidine(34) in tRNA(Ile2) + AMP + diphosphate + H(+)</text>
        <dbReference type="Rhea" id="RHEA:43744"/>
        <dbReference type="Rhea" id="RHEA-COMP:10625"/>
        <dbReference type="Rhea" id="RHEA-COMP:10670"/>
        <dbReference type="ChEBI" id="CHEBI:15378"/>
        <dbReference type="ChEBI" id="CHEBI:30616"/>
        <dbReference type="ChEBI" id="CHEBI:32551"/>
        <dbReference type="ChEBI" id="CHEBI:33019"/>
        <dbReference type="ChEBI" id="CHEBI:82748"/>
        <dbReference type="ChEBI" id="CHEBI:83665"/>
        <dbReference type="ChEBI" id="CHEBI:456215"/>
        <dbReference type="EC" id="6.3.4.19"/>
    </reaction>
</comment>
<gene>
    <name evidence="9" type="ORF">POLS_LOCUS5673</name>
</gene>
<keyword evidence="4" id="KW-0547">Nucleotide-binding</keyword>
<dbReference type="InterPro" id="IPR012094">
    <property type="entry name" value="tRNA_Ile_lys_synt"/>
</dbReference>
<name>A0A9W4HV31_PENOL</name>
<keyword evidence="5" id="KW-0067">ATP-binding</keyword>
<evidence type="ECO:0000256" key="5">
    <source>
        <dbReference type="ARBA" id="ARBA00022840"/>
    </source>
</evidence>
<feature type="compositionally biased region" description="Polar residues" evidence="7">
    <location>
        <begin position="452"/>
        <end position="462"/>
    </location>
</feature>
<evidence type="ECO:0000256" key="6">
    <source>
        <dbReference type="ARBA" id="ARBA00048539"/>
    </source>
</evidence>
<dbReference type="Proteomes" id="UP001153618">
    <property type="component" value="Unassembled WGS sequence"/>
</dbReference>
<dbReference type="SUPFAM" id="SSF52402">
    <property type="entry name" value="Adenine nucleotide alpha hydrolases-like"/>
    <property type="match status" value="1"/>
</dbReference>
<dbReference type="AlphaFoldDB" id="A0A9W4HV31"/>
<feature type="domain" description="tRNA(Ile)-lysidine/2-thiocytidine synthase N-terminal" evidence="8">
    <location>
        <begin position="51"/>
        <end position="200"/>
    </location>
</feature>
<protein>
    <recommendedName>
        <fullName evidence="1">tRNA(Ile)-lysidine synthetase</fullName>
        <ecNumber evidence="1">6.3.4.19</ecNumber>
    </recommendedName>
</protein>
<dbReference type="GO" id="GO:0005524">
    <property type="term" value="F:ATP binding"/>
    <property type="evidence" value="ECO:0007669"/>
    <property type="project" value="UniProtKB-KW"/>
</dbReference>
<dbReference type="PANTHER" id="PTHR43033">
    <property type="entry name" value="TRNA(ILE)-LYSIDINE SYNTHASE-RELATED"/>
    <property type="match status" value="1"/>
</dbReference>
<dbReference type="HAMAP" id="MF_01161">
    <property type="entry name" value="tRNA_Ile_lys_synt"/>
    <property type="match status" value="1"/>
</dbReference>
<dbReference type="EC" id="6.3.4.19" evidence="1"/>
<dbReference type="CDD" id="cd01992">
    <property type="entry name" value="TilS_N"/>
    <property type="match status" value="1"/>
</dbReference>
<keyword evidence="3" id="KW-0819">tRNA processing</keyword>
<evidence type="ECO:0000256" key="4">
    <source>
        <dbReference type="ARBA" id="ARBA00022741"/>
    </source>
</evidence>
<proteinExistence type="inferred from homology"/>
<keyword evidence="2" id="KW-0436">Ligase</keyword>
<evidence type="ECO:0000313" key="10">
    <source>
        <dbReference type="Proteomes" id="UP001153618"/>
    </source>
</evidence>
<dbReference type="InterPro" id="IPR014729">
    <property type="entry name" value="Rossmann-like_a/b/a_fold"/>
</dbReference>
<feature type="region of interest" description="Disordered" evidence="7">
    <location>
        <begin position="451"/>
        <end position="472"/>
    </location>
</feature>
<sequence length="682" mass="76390">MTGNISISPFIFQRCFQQAWSRSRRARVNYGSAKHGHKLDDYDVLQLPRRFGIAVSGGADSMALAYLCKQLERSSDLSGAISVTAFVVDHRARPESAEEAQKVAGWLRDMDIKTQILKLDWSELTSGQDKSSKDLSKLTAFETHARRLRFQALGLACHEFKLETLLLGHHQDDNIETTIWRLSSGAKGLGLGGIPEVARIPECHGLFGASESWSTTSIPVKPDAMPKSRVSFNDRNRGLITISGENKPENTSHVKVASPGIFICRPLLQFTKASLLETCHKHQIPYVSDPTNFDPTLTPRNAIRSFRTSGSLPRALESQSILSLIRSSQDLLHRSNELSDSLLSSQCRILDFNPKAGSAVIQLLDPSPASMDPQLATLSDSQTRQIQTLVLRRITELVSPFPDSHFALRSYEPFVSTVFSGSENDHVENTTGSPEKDSLRQSFTLAGVMFQPLTNQTQNSGPETDGKGPRSRGDNIWLLSRQPFMKDRDPVTQVNVSPMGNFTPWLLWDNRFWMRLRLVPSDLDHDASELGPKLSHLPITIRPFHKLDVERVRRDTVNSRPQGAKKNSVIEREIPGTFENLKACLSTEAPSQLRFTLPVLAREGINSKPGKPLDQKVRQQLALPTLDYRLSAHSAAYTSESEVELVHLRWRWKLKWQWMYKMIDSEALRLMGWPVGGGTEDG</sequence>
<organism evidence="9 10">
    <name type="scientific">Penicillium olsonii</name>
    <dbReference type="NCBI Taxonomy" id="99116"/>
    <lineage>
        <taxon>Eukaryota</taxon>
        <taxon>Fungi</taxon>
        <taxon>Dikarya</taxon>
        <taxon>Ascomycota</taxon>
        <taxon>Pezizomycotina</taxon>
        <taxon>Eurotiomycetes</taxon>
        <taxon>Eurotiomycetidae</taxon>
        <taxon>Eurotiales</taxon>
        <taxon>Aspergillaceae</taxon>
        <taxon>Penicillium</taxon>
    </lineage>
</organism>
<dbReference type="NCBIfam" id="TIGR02432">
    <property type="entry name" value="lysidine_TilS_N"/>
    <property type="match status" value="1"/>
</dbReference>
<dbReference type="EMBL" id="CAJVOS010000028">
    <property type="protein sequence ID" value="CAG8136810.1"/>
    <property type="molecule type" value="Genomic_DNA"/>
</dbReference>
<dbReference type="GO" id="GO:0008033">
    <property type="term" value="P:tRNA processing"/>
    <property type="evidence" value="ECO:0007669"/>
    <property type="project" value="UniProtKB-KW"/>
</dbReference>
<dbReference type="Pfam" id="PF01171">
    <property type="entry name" value="ATP_bind_3"/>
    <property type="match status" value="2"/>
</dbReference>
<reference evidence="9" key="1">
    <citation type="submission" date="2021-07" db="EMBL/GenBank/DDBJ databases">
        <authorList>
            <person name="Branca A.L. A."/>
        </authorList>
    </citation>
    <scope>NUCLEOTIDE SEQUENCE</scope>
</reference>
<evidence type="ECO:0000256" key="1">
    <source>
        <dbReference type="ARBA" id="ARBA00013267"/>
    </source>
</evidence>
<accession>A0A9W4HV31</accession>
<evidence type="ECO:0000256" key="3">
    <source>
        <dbReference type="ARBA" id="ARBA00022694"/>
    </source>
</evidence>
<evidence type="ECO:0000256" key="2">
    <source>
        <dbReference type="ARBA" id="ARBA00022598"/>
    </source>
</evidence>
<dbReference type="Gene3D" id="3.40.50.620">
    <property type="entry name" value="HUPs"/>
    <property type="match status" value="1"/>
</dbReference>